<feature type="region of interest" description="Disordered" evidence="10">
    <location>
        <begin position="248"/>
        <end position="267"/>
    </location>
</feature>
<dbReference type="GO" id="GO:0006281">
    <property type="term" value="P:DNA repair"/>
    <property type="evidence" value="ECO:0007669"/>
    <property type="project" value="UniProtKB-UniRule"/>
</dbReference>
<dbReference type="AlphaFoldDB" id="A0A8H4VFE6"/>
<dbReference type="GO" id="GO:0006310">
    <property type="term" value="P:DNA recombination"/>
    <property type="evidence" value="ECO:0007669"/>
    <property type="project" value="UniProtKB-UniRule"/>
</dbReference>
<feature type="region of interest" description="Disordered" evidence="10">
    <location>
        <begin position="504"/>
        <end position="593"/>
    </location>
</feature>
<evidence type="ECO:0000313" key="12">
    <source>
        <dbReference type="Proteomes" id="UP000562929"/>
    </source>
</evidence>
<comment type="subcellular location">
    <subcellularLocation>
        <location evidence="1 9">Nucleus</location>
    </subcellularLocation>
</comment>
<comment type="subunit">
    <text evidence="9">Forms a heterodimer with SLX1.</text>
</comment>
<dbReference type="GO" id="GO:0006260">
    <property type="term" value="P:DNA replication"/>
    <property type="evidence" value="ECO:0007669"/>
    <property type="project" value="InterPro"/>
</dbReference>
<reference evidence="11 12" key="1">
    <citation type="journal article" date="2020" name="G3 (Bethesda)">
        <title>Genetic Underpinnings of Host Manipulation by Ophiocordyceps as Revealed by Comparative Transcriptomics.</title>
        <authorList>
            <person name="Will I."/>
            <person name="Das B."/>
            <person name="Trinh T."/>
            <person name="Brachmann A."/>
            <person name="Ohm R.A."/>
            <person name="de Bekker C."/>
        </authorList>
    </citation>
    <scope>NUCLEOTIDE SEQUENCE [LARGE SCALE GENOMIC DNA]</scope>
    <source>
        <strain evidence="11 12">EC05</strain>
    </source>
</reference>
<keyword evidence="5 9" id="KW-0233">DNA recombination</keyword>
<dbReference type="Proteomes" id="UP000562929">
    <property type="component" value="Unassembled WGS sequence"/>
</dbReference>
<evidence type="ECO:0000256" key="10">
    <source>
        <dbReference type="SAM" id="MobiDB-lite"/>
    </source>
</evidence>
<comment type="similarity">
    <text evidence="2 9">Belongs to the SLX4 family.</text>
</comment>
<feature type="region of interest" description="Disordered" evidence="10">
    <location>
        <begin position="625"/>
        <end position="862"/>
    </location>
</feature>
<accession>A0A8H4VFE6</accession>
<keyword evidence="3 9" id="KW-0597">Phosphoprotein</keyword>
<dbReference type="InterPro" id="IPR018574">
    <property type="entry name" value="Structure-sp_endonuc_su_Slx4"/>
</dbReference>
<organism evidence="11 12">
    <name type="scientific">Ophiocordyceps camponoti-floridani</name>
    <dbReference type="NCBI Taxonomy" id="2030778"/>
    <lineage>
        <taxon>Eukaryota</taxon>
        <taxon>Fungi</taxon>
        <taxon>Dikarya</taxon>
        <taxon>Ascomycota</taxon>
        <taxon>Pezizomycotina</taxon>
        <taxon>Sordariomycetes</taxon>
        <taxon>Hypocreomycetidae</taxon>
        <taxon>Hypocreales</taxon>
        <taxon>Ophiocordycipitaceae</taxon>
        <taxon>Ophiocordyceps</taxon>
    </lineage>
</organism>
<feature type="region of interest" description="Disordered" evidence="10">
    <location>
        <begin position="409"/>
        <end position="432"/>
    </location>
</feature>
<dbReference type="OrthoDB" id="5349119at2759"/>
<evidence type="ECO:0000256" key="3">
    <source>
        <dbReference type="ARBA" id="ARBA00022553"/>
    </source>
</evidence>
<comment type="caution">
    <text evidence="11">The sequence shown here is derived from an EMBL/GenBank/DDBJ whole genome shotgun (WGS) entry which is preliminary data.</text>
</comment>
<evidence type="ECO:0000256" key="2">
    <source>
        <dbReference type="ARBA" id="ARBA00006661"/>
    </source>
</evidence>
<feature type="compositionally biased region" description="Basic residues" evidence="10">
    <location>
        <begin position="368"/>
        <end position="379"/>
    </location>
</feature>
<dbReference type="InterPro" id="IPR027784">
    <property type="entry name" value="Slx4_ascomycetes"/>
</dbReference>
<keyword evidence="11" id="KW-0540">Nuclease</keyword>
<sequence>MHAHGSSETGSLLRANGLSCALRARLRNLGVMASPDVFITSSPRARRQALTTNISSSPGLPSVREILSQKPHRPPIRSTPSKKNVIACESRPWRAPQDEDATHSNASVAHEAVVEDIDPSFSVTEVPADSLKAGAEARLLKKAGQKRAVETPQPPATPTRSQVDAQPWRKYKSPNRSSEPGVNEMKPAIGNRLSPGNDAPDCSRYFIKPSEAKKTTKNVQDEPLNLEAAMTRRMEWTPPTQRVRILLDSDDTPNVNPSRSSQENNQQAISLETVLAPFRCDDTMQMQAGSEATDEVGFPKKRKLLELVQTNTGTTSKPCKKRKAPKRTRTITEIATAAYKPATQPGTMESQSQAPEGAQVTDTGNGKTKPRKRPSKASKKKEALPKPILLSPEAAMRRVAHQDFLFGTSSQLAREQSPTSKPRPTTSHSAHVDLIDLRTPINSDAIEPAEQRQTLWDAAARDEDGDLFDVELGLLTDAPPELAEAAPEADPFGYVRSDIPVTVSLPSLSDTDEDRDGEPSASLPDMIPAEPDDAMKKKDDSGILYGAVRDRAPADHPNHVSAAESLSAAGKVKEKPQAAKEPEDREGPRYELLTDAQLAKQVAQYGFKPVKKREAMVALLNRCRPETLLNPSGSRSASTKAVVKKRGQGQTKAANVGGKEAQEPASKEKRSRDRGLNISDEELLKMVPTRRRSPARISNAVKEPTKGKKRRQSRNRAGSVSNGEAISPTIEKPGRGRSQKASSVRQSAEPPVQEKRRRSRSRIDSISDDELEMWFMTPTRGERRRGTTVQEQPPPSAQPPFSPRKGKSAASKPAAKRSSRKTAPATPKRRSRSRRKTPEMGDSQSESGSDTSASSSMGFGPSVDETELTLAMSSPTDQQKELFAHINEAVKTAPRTREPTQPSWHEKILMYDPIVLEDLTAWLNSGQLTRVGLDEEVSPVEVKAWCESRSVCCVWRMSNYGKERKRY</sequence>
<keyword evidence="6 9" id="KW-0234">DNA repair</keyword>
<evidence type="ECO:0000256" key="6">
    <source>
        <dbReference type="ARBA" id="ARBA00023204"/>
    </source>
</evidence>
<comment type="function">
    <text evidence="9">Regulatory subunit of the SLX1-SLX4 structure-specific endonuclease that resolves DNA secondary structures generated during DNA repair and recombination. Has endonuclease activity towards branched DNA substrates, introducing single-strand cuts in duplex DNA close to junctions with ss-DNA.</text>
</comment>
<feature type="compositionally biased region" description="Polar residues" evidence="10">
    <location>
        <begin position="252"/>
        <end position="267"/>
    </location>
</feature>
<evidence type="ECO:0000256" key="1">
    <source>
        <dbReference type="ARBA" id="ARBA00004123"/>
    </source>
</evidence>
<evidence type="ECO:0000256" key="4">
    <source>
        <dbReference type="ARBA" id="ARBA00022763"/>
    </source>
</evidence>
<feature type="compositionally biased region" description="Polar residues" evidence="10">
    <location>
        <begin position="409"/>
        <end position="429"/>
    </location>
</feature>
<dbReference type="GO" id="GO:0017108">
    <property type="term" value="F:5'-flap endonuclease activity"/>
    <property type="evidence" value="ECO:0007669"/>
    <property type="project" value="InterPro"/>
</dbReference>
<keyword evidence="11" id="KW-0255">Endonuclease</keyword>
<gene>
    <name evidence="9" type="primary">SLX4</name>
    <name evidence="11" type="ORF">GQ602_002569</name>
</gene>
<dbReference type="Pfam" id="PF09494">
    <property type="entry name" value="Slx4"/>
    <property type="match status" value="1"/>
</dbReference>
<dbReference type="EMBL" id="JAACLJ010000002">
    <property type="protein sequence ID" value="KAF4592270.1"/>
    <property type="molecule type" value="Genomic_DNA"/>
</dbReference>
<keyword evidence="12" id="KW-1185">Reference proteome</keyword>
<feature type="compositionally biased region" description="Polar residues" evidence="10">
    <location>
        <begin position="308"/>
        <end position="317"/>
    </location>
</feature>
<comment type="PTM">
    <text evidence="9">Phosphorylated in response to DNA damage.</text>
</comment>
<feature type="compositionally biased region" description="Low complexity" evidence="10">
    <location>
        <begin position="843"/>
        <end position="856"/>
    </location>
</feature>
<dbReference type="GO" id="GO:0033557">
    <property type="term" value="C:Slx1-Slx4 complex"/>
    <property type="evidence" value="ECO:0007669"/>
    <property type="project" value="UniProtKB-UniRule"/>
</dbReference>
<keyword evidence="4 9" id="KW-0227">DNA damage</keyword>
<feature type="compositionally biased region" description="Polar residues" evidence="10">
    <location>
        <begin position="715"/>
        <end position="724"/>
    </location>
</feature>
<feature type="compositionally biased region" description="Basic and acidic residues" evidence="10">
    <location>
        <begin position="660"/>
        <end position="675"/>
    </location>
</feature>
<evidence type="ECO:0000256" key="9">
    <source>
        <dbReference type="HAMAP-Rule" id="MF_03110"/>
    </source>
</evidence>
<feature type="compositionally biased region" description="Polar residues" evidence="10">
    <location>
        <begin position="344"/>
        <end position="366"/>
    </location>
</feature>
<name>A0A8H4VFE6_9HYPO</name>
<feature type="compositionally biased region" description="Pro residues" evidence="10">
    <location>
        <begin position="792"/>
        <end position="802"/>
    </location>
</feature>
<feature type="compositionally biased region" description="Polar residues" evidence="10">
    <location>
        <begin position="629"/>
        <end position="639"/>
    </location>
</feature>
<feature type="region of interest" description="Disordered" evidence="10">
    <location>
        <begin position="307"/>
        <end position="392"/>
    </location>
</feature>
<feature type="compositionally biased region" description="Basic residues" evidence="10">
    <location>
        <begin position="318"/>
        <end position="329"/>
    </location>
</feature>
<feature type="compositionally biased region" description="Basic and acidic residues" evidence="10">
    <location>
        <begin position="548"/>
        <end position="558"/>
    </location>
</feature>
<protein>
    <recommendedName>
        <fullName evidence="8 9">Structure-specific endonuclease subunit SLX4</fullName>
    </recommendedName>
</protein>
<dbReference type="HAMAP" id="MF_03110">
    <property type="entry name" value="Endonuc_su_Slx4"/>
    <property type="match status" value="1"/>
</dbReference>
<keyword evidence="11" id="KW-0378">Hydrolase</keyword>
<keyword evidence="7 9" id="KW-0539">Nucleus</keyword>
<feature type="compositionally biased region" description="Basic and acidic residues" evidence="10">
    <location>
        <begin position="571"/>
        <end position="589"/>
    </location>
</feature>
<evidence type="ECO:0000256" key="8">
    <source>
        <dbReference type="ARBA" id="ARBA00029496"/>
    </source>
</evidence>
<proteinExistence type="inferred from homology"/>
<evidence type="ECO:0000313" key="11">
    <source>
        <dbReference type="EMBL" id="KAF4592270.1"/>
    </source>
</evidence>
<feature type="region of interest" description="Disordered" evidence="10">
    <location>
        <begin position="143"/>
        <end position="204"/>
    </location>
</feature>
<evidence type="ECO:0000256" key="5">
    <source>
        <dbReference type="ARBA" id="ARBA00023172"/>
    </source>
</evidence>
<evidence type="ECO:0000256" key="7">
    <source>
        <dbReference type="ARBA" id="ARBA00023242"/>
    </source>
</evidence>